<accession>A0A7J0GN50</accession>
<evidence type="ECO:0000313" key="2">
    <source>
        <dbReference type="Proteomes" id="UP000585474"/>
    </source>
</evidence>
<name>A0A7J0GN50_9ERIC</name>
<proteinExistence type="predicted"/>
<evidence type="ECO:0000313" key="1">
    <source>
        <dbReference type="EMBL" id="GFZ12233.1"/>
    </source>
</evidence>
<organism evidence="1 2">
    <name type="scientific">Actinidia rufa</name>
    <dbReference type="NCBI Taxonomy" id="165716"/>
    <lineage>
        <taxon>Eukaryota</taxon>
        <taxon>Viridiplantae</taxon>
        <taxon>Streptophyta</taxon>
        <taxon>Embryophyta</taxon>
        <taxon>Tracheophyta</taxon>
        <taxon>Spermatophyta</taxon>
        <taxon>Magnoliopsida</taxon>
        <taxon>eudicotyledons</taxon>
        <taxon>Gunneridae</taxon>
        <taxon>Pentapetalae</taxon>
        <taxon>asterids</taxon>
        <taxon>Ericales</taxon>
        <taxon>Actinidiaceae</taxon>
        <taxon>Actinidia</taxon>
    </lineage>
</organism>
<gene>
    <name evidence="1" type="ORF">Acr_23g0006180</name>
</gene>
<dbReference type="Proteomes" id="UP000585474">
    <property type="component" value="Unassembled WGS sequence"/>
</dbReference>
<protein>
    <submittedName>
        <fullName evidence="1">Uncharacterized protein</fullName>
    </submittedName>
</protein>
<dbReference type="AlphaFoldDB" id="A0A7J0GN50"/>
<comment type="caution">
    <text evidence="1">The sequence shown here is derived from an EMBL/GenBank/DDBJ whole genome shotgun (WGS) entry which is preliminary data.</text>
</comment>
<sequence>MGFIIWKQSLQHLPLLLQNPNVATKQQSLSAVHACCAFVARLPQHGVPSSYHARLDGAQCNVRCTRVVVDRRNGCSQHILRFQTLIPILRCAKWRDVQTPRELPRVRRQTGPGLENSRFR</sequence>
<keyword evidence="2" id="KW-1185">Reference proteome</keyword>
<dbReference type="EMBL" id="BJWL01000023">
    <property type="protein sequence ID" value="GFZ12233.1"/>
    <property type="molecule type" value="Genomic_DNA"/>
</dbReference>
<reference evidence="1 2" key="1">
    <citation type="submission" date="2019-07" db="EMBL/GenBank/DDBJ databases">
        <title>De Novo Assembly of kiwifruit Actinidia rufa.</title>
        <authorList>
            <person name="Sugita-Konishi S."/>
            <person name="Sato K."/>
            <person name="Mori E."/>
            <person name="Abe Y."/>
            <person name="Kisaki G."/>
            <person name="Hamano K."/>
            <person name="Suezawa K."/>
            <person name="Otani M."/>
            <person name="Fukuda T."/>
            <person name="Manabe T."/>
            <person name="Gomi K."/>
            <person name="Tabuchi M."/>
            <person name="Akimitsu K."/>
            <person name="Kataoka I."/>
        </authorList>
    </citation>
    <scope>NUCLEOTIDE SEQUENCE [LARGE SCALE GENOMIC DNA]</scope>
    <source>
        <strain evidence="2">cv. Fuchu</strain>
    </source>
</reference>